<evidence type="ECO:0000313" key="2">
    <source>
        <dbReference type="Proteomes" id="UP000010931"/>
    </source>
</evidence>
<gene>
    <name evidence="1" type="ORF">STRTUCAR8_02227</name>
</gene>
<proteinExistence type="predicted"/>
<keyword evidence="2" id="KW-1185">Reference proteome</keyword>
<dbReference type="EMBL" id="AEJB01000082">
    <property type="protein sequence ID" value="ELP70374.1"/>
    <property type="molecule type" value="Genomic_DNA"/>
</dbReference>
<sequence>MALPEPFGLRRSWADHPWRHRFMADDALRAATPVLRVVHAAAIQVLEENGPDTEKFGNRS</sequence>
<dbReference type="AlphaFoldDB" id="L7FGQ7"/>
<evidence type="ECO:0000313" key="1">
    <source>
        <dbReference type="EMBL" id="ELP70374.1"/>
    </source>
</evidence>
<reference evidence="1 2" key="1">
    <citation type="journal article" date="2011" name="Plasmid">
        <title>Streptomyces turgidiscabies Car8 contains a modular pathogenicity island that shares virulence genes with other actinobacterial plant pathogens.</title>
        <authorList>
            <person name="Huguet-Tapia J.C."/>
            <person name="Badger J.H."/>
            <person name="Loria R."/>
            <person name="Pettis G.S."/>
        </authorList>
    </citation>
    <scope>NUCLEOTIDE SEQUENCE [LARGE SCALE GENOMIC DNA]</scope>
    <source>
        <strain evidence="1 2">Car8</strain>
    </source>
</reference>
<accession>L7FGQ7</accession>
<name>L7FGQ7_STRT8</name>
<comment type="caution">
    <text evidence="1">The sequence shown here is derived from an EMBL/GenBank/DDBJ whole genome shotgun (WGS) entry which is preliminary data.</text>
</comment>
<protein>
    <submittedName>
        <fullName evidence="1">Uncharacterized protein</fullName>
    </submittedName>
</protein>
<dbReference type="Proteomes" id="UP000010931">
    <property type="component" value="Unassembled WGS sequence"/>
</dbReference>
<organism evidence="1 2">
    <name type="scientific">Streptomyces turgidiscabies (strain Car8)</name>
    <dbReference type="NCBI Taxonomy" id="698760"/>
    <lineage>
        <taxon>Bacteria</taxon>
        <taxon>Bacillati</taxon>
        <taxon>Actinomycetota</taxon>
        <taxon>Actinomycetes</taxon>
        <taxon>Kitasatosporales</taxon>
        <taxon>Streptomycetaceae</taxon>
        <taxon>Streptomyces</taxon>
    </lineage>
</organism>
<feature type="non-terminal residue" evidence="1">
    <location>
        <position position="60"/>
    </location>
</feature>